<sequence>MKIVIAPDSFKESLTASEVCDAIETGFATVFKEADMIKIPMADGGEGTAAALKETLSGEWQSIIAHDPLMRPIKASYVLLPNQTAIIEMASCAGLHLLTQSERDPGITTTYGVGEMLLDAIDKGAKHIILGIGGSATNDAGTGMLKALGYRFLDAQHHELAQGGKALAALAFIDSREVSDKIADISITVACDVTNPLCGQPGASHVYAPQKGATLDDIVILDNALNHFANIANRQNFPDNRNEAGAGAAGGLGFALMTFLSATLTGGFQLVSKISHLEQMIQQADLVITGEGKMDFQTSMGKVASGVLSLAKAVNVPVIAICGVVDDPHSHWKDDGFTIAMPSIQTLGSLDEALALAKQNVEKTAYNIAMAMQLGQQLNR</sequence>
<dbReference type="GO" id="GO:0031388">
    <property type="term" value="P:organic acid phosphorylation"/>
    <property type="evidence" value="ECO:0007669"/>
    <property type="project" value="UniProtKB-UniRule"/>
</dbReference>
<dbReference type="InterPro" id="IPR018197">
    <property type="entry name" value="Glycerate_kinase_RE-like"/>
</dbReference>
<reference evidence="5" key="1">
    <citation type="submission" date="2016-06" db="EMBL/GenBank/DDBJ databases">
        <title>Draft genome of Moraxella osloensis CCUG 67237.</title>
        <authorList>
            <person name="Salva-Serra F."/>
            <person name="Engstrom-Jakobsson H."/>
            <person name="Thorell K."/>
            <person name="Gonzales-Siles L."/>
            <person name="Karlsson R."/>
            <person name="Boulund F."/>
            <person name="Engstrand L."/>
            <person name="Kristiansson E."/>
            <person name="Moore E."/>
        </authorList>
    </citation>
    <scope>NUCLEOTIDE SEQUENCE [LARGE SCALE GENOMIC DNA]</scope>
    <source>
        <strain evidence="5">CCUG 67237</strain>
    </source>
</reference>
<dbReference type="PIRSF" id="PIRSF006078">
    <property type="entry name" value="GlxK"/>
    <property type="match status" value="1"/>
</dbReference>
<organism evidence="5">
    <name type="scientific">Faucicola osloensis</name>
    <name type="common">Moraxella osloensis</name>
    <dbReference type="NCBI Taxonomy" id="34062"/>
    <lineage>
        <taxon>Bacteria</taxon>
        <taxon>Pseudomonadati</taxon>
        <taxon>Pseudomonadota</taxon>
        <taxon>Gammaproteobacteria</taxon>
        <taxon>Moraxellales</taxon>
        <taxon>Moraxellaceae</taxon>
        <taxon>Faucicola</taxon>
    </lineage>
</organism>
<comment type="similarity">
    <text evidence="1 4">Belongs to the glycerate kinase type-1 family.</text>
</comment>
<evidence type="ECO:0000256" key="3">
    <source>
        <dbReference type="ARBA" id="ARBA00022777"/>
    </source>
</evidence>
<dbReference type="Gene3D" id="3.40.50.10350">
    <property type="entry name" value="Glycerate kinase, domain 1"/>
    <property type="match status" value="1"/>
</dbReference>
<gene>
    <name evidence="5" type="ORF">A9299_07830</name>
</gene>
<dbReference type="NCBIfam" id="TIGR00045">
    <property type="entry name" value="glycerate kinase"/>
    <property type="match status" value="1"/>
</dbReference>
<evidence type="ECO:0000256" key="1">
    <source>
        <dbReference type="ARBA" id="ARBA00006284"/>
    </source>
</evidence>
<evidence type="ECO:0000256" key="2">
    <source>
        <dbReference type="ARBA" id="ARBA00022679"/>
    </source>
</evidence>
<name>A0AA91FNK2_FAUOS</name>
<dbReference type="SUPFAM" id="SSF110738">
    <property type="entry name" value="Glycerate kinase I"/>
    <property type="match status" value="1"/>
</dbReference>
<dbReference type="PANTHER" id="PTHR21599:SF0">
    <property type="entry name" value="GLYCERATE KINASE"/>
    <property type="match status" value="1"/>
</dbReference>
<keyword evidence="3 4" id="KW-0418">Kinase</keyword>
<accession>A0AA91FNK2</accession>
<dbReference type="Pfam" id="PF02595">
    <property type="entry name" value="Gly_kinase"/>
    <property type="match status" value="1"/>
</dbReference>
<evidence type="ECO:0000313" key="5">
    <source>
        <dbReference type="EMBL" id="OBX65759.1"/>
    </source>
</evidence>
<protein>
    <submittedName>
        <fullName evidence="5">Glycerate kinase</fullName>
    </submittedName>
</protein>
<dbReference type="EMBL" id="LZMT01000006">
    <property type="protein sequence ID" value="OBX65759.1"/>
    <property type="molecule type" value="Genomic_DNA"/>
</dbReference>
<dbReference type="PANTHER" id="PTHR21599">
    <property type="entry name" value="GLYCERATE KINASE"/>
    <property type="match status" value="1"/>
</dbReference>
<dbReference type="Gene3D" id="3.90.1510.10">
    <property type="entry name" value="Glycerate kinase, domain 2"/>
    <property type="match status" value="1"/>
</dbReference>
<dbReference type="InterPro" id="IPR018193">
    <property type="entry name" value="Glyc_kinase_flavodox-like_fold"/>
</dbReference>
<keyword evidence="2 4" id="KW-0808">Transferase</keyword>
<evidence type="ECO:0000256" key="4">
    <source>
        <dbReference type="PIRNR" id="PIRNR006078"/>
    </source>
</evidence>
<comment type="caution">
    <text evidence="5">The sequence shown here is derived from an EMBL/GenBank/DDBJ whole genome shotgun (WGS) entry which is preliminary data.</text>
</comment>
<dbReference type="InterPro" id="IPR036129">
    <property type="entry name" value="Glycerate_kinase_sf"/>
</dbReference>
<proteinExistence type="inferred from homology"/>
<dbReference type="AlphaFoldDB" id="A0AA91FNK2"/>
<dbReference type="GO" id="GO:0008887">
    <property type="term" value="F:glycerate kinase activity"/>
    <property type="evidence" value="ECO:0007669"/>
    <property type="project" value="UniProtKB-UniRule"/>
</dbReference>
<dbReference type="InterPro" id="IPR004381">
    <property type="entry name" value="Glycerate_kinase"/>
</dbReference>